<accession>A0A077NSM5</accession>
<proteinExistence type="predicted"/>
<name>A0A077NSM5_XENBV</name>
<dbReference type="EMBL" id="CBSV010000151">
    <property type="protein sequence ID" value="CDH01845.1"/>
    <property type="molecule type" value="Genomic_DNA"/>
</dbReference>
<dbReference type="HOGENOM" id="CLU_3298757_0_0_6"/>
<protein>
    <submittedName>
        <fullName evidence="1">Uncharacterized protein</fullName>
    </submittedName>
</protein>
<evidence type="ECO:0000313" key="1">
    <source>
        <dbReference type="EMBL" id="CDH01845.1"/>
    </source>
</evidence>
<organism evidence="1">
    <name type="scientific">Xenorhabdus bovienii str. feltiae Moldova</name>
    <dbReference type="NCBI Taxonomy" id="1398200"/>
    <lineage>
        <taxon>Bacteria</taxon>
        <taxon>Pseudomonadati</taxon>
        <taxon>Pseudomonadota</taxon>
        <taxon>Gammaproteobacteria</taxon>
        <taxon>Enterobacterales</taxon>
        <taxon>Morganellaceae</taxon>
        <taxon>Xenorhabdus</taxon>
    </lineage>
</organism>
<reference evidence="1" key="1">
    <citation type="submission" date="2013-07" db="EMBL/GenBank/DDBJ databases">
        <title>Sub-species coevolution in mutualistic symbiosis.</title>
        <authorList>
            <person name="Murfin K."/>
            <person name="Klassen J."/>
            <person name="Lee M."/>
            <person name="Forst S."/>
            <person name="Stock P."/>
            <person name="Goodrich-Blair H."/>
        </authorList>
    </citation>
    <scope>NUCLEOTIDE SEQUENCE [LARGE SCALE GENOMIC DNA]</scope>
    <source>
        <strain evidence="1">Feltiae Moldova</strain>
    </source>
</reference>
<sequence length="40" mass="4656">MPMLNVLFQFRNLTIKLLQVFTQPLEQLPEGIWQAITGIL</sequence>
<dbReference type="AlphaFoldDB" id="A0A077NSM5"/>
<gene>
    <name evidence="1" type="ORF">XBFM1_2340004</name>
</gene>
<dbReference type="Proteomes" id="UP000028487">
    <property type="component" value="Unassembled WGS sequence"/>
</dbReference>
<comment type="caution">
    <text evidence="1">The sequence shown here is derived from an EMBL/GenBank/DDBJ whole genome shotgun (WGS) entry which is preliminary data.</text>
</comment>